<keyword evidence="8 14" id="KW-0249">Electron transport</keyword>
<dbReference type="GO" id="GO:0045271">
    <property type="term" value="C:respiratory chain complex I"/>
    <property type="evidence" value="ECO:0007669"/>
    <property type="project" value="UniProtKB-UniRule"/>
</dbReference>
<evidence type="ECO:0000313" key="15">
    <source>
        <dbReference type="EMBL" id="KAK6180495.1"/>
    </source>
</evidence>
<evidence type="ECO:0000256" key="11">
    <source>
        <dbReference type="ARBA" id="ARBA00023136"/>
    </source>
</evidence>
<evidence type="ECO:0000256" key="9">
    <source>
        <dbReference type="ARBA" id="ARBA00022989"/>
    </source>
</evidence>
<evidence type="ECO:0000256" key="4">
    <source>
        <dbReference type="ARBA" id="ARBA00022448"/>
    </source>
</evidence>
<dbReference type="AlphaFoldDB" id="A0AAN8Q1Q2"/>
<accession>A0AAN8Q1Q2</accession>
<organism evidence="15 16">
    <name type="scientific">Patella caerulea</name>
    <name type="common">Rayed Mediterranean limpet</name>
    <dbReference type="NCBI Taxonomy" id="87958"/>
    <lineage>
        <taxon>Eukaryota</taxon>
        <taxon>Metazoa</taxon>
        <taxon>Spiralia</taxon>
        <taxon>Lophotrochozoa</taxon>
        <taxon>Mollusca</taxon>
        <taxon>Gastropoda</taxon>
        <taxon>Patellogastropoda</taxon>
        <taxon>Patelloidea</taxon>
        <taxon>Patellidae</taxon>
        <taxon>Patella</taxon>
    </lineage>
</organism>
<dbReference type="GO" id="GO:0005743">
    <property type="term" value="C:mitochondrial inner membrane"/>
    <property type="evidence" value="ECO:0007669"/>
    <property type="project" value="UniProtKB-SubCell"/>
</dbReference>
<comment type="caution">
    <text evidence="15">The sequence shown here is derived from an EMBL/GenBank/DDBJ whole genome shotgun (WGS) entry which is preliminary data.</text>
</comment>
<sequence>MASRTFKQDMPPKGGFGPIEWTKGVPKPKWSGYKQFSVFTGFTLASWAIWYRGELVRRREMLEMREARIAVYPLIEAERHRLYLMHCRKNRDEENELMKNHPGWITGTLYGKRPYHNVRGRFIDQSCESFYAHNKPKDMTDNTDSKFYHDLWK</sequence>
<keyword evidence="5 14" id="KW-0679">Respiratory chain</keyword>
<protein>
    <recommendedName>
        <fullName evidence="3 14">NADH dehydrogenase [ubiquinone] 1 alpha subcomplex subunit 13</fullName>
    </recommendedName>
</protein>
<evidence type="ECO:0000256" key="13">
    <source>
        <dbReference type="ARBA" id="ARBA00046797"/>
    </source>
</evidence>
<dbReference type="PANTHER" id="PTHR12966">
    <property type="entry name" value="NADH DEHYDROGENASE UBIQUINONE 1 ALPHA SUBCOMPLEX SUBUNIT 13"/>
    <property type="match status" value="1"/>
</dbReference>
<comment type="subunit">
    <text evidence="13">Complex I is composed of 45 different subunits. Interacts with CARD15, but not with CARD4. Interacts with STAT3, but not with STAT1, STAT2 and STAT5A. Interacts with OLFM4.</text>
</comment>
<evidence type="ECO:0000256" key="2">
    <source>
        <dbReference type="ARBA" id="ARBA00007312"/>
    </source>
</evidence>
<dbReference type="PANTHER" id="PTHR12966:SF0">
    <property type="entry name" value="NADH DEHYDROGENASE [UBIQUINONE] 1 ALPHA SUBCOMPLEX SUBUNIT 13"/>
    <property type="match status" value="1"/>
</dbReference>
<gene>
    <name evidence="15" type="ORF">SNE40_012640</name>
</gene>
<comment type="function">
    <text evidence="14">Complex I functions in the transfer of electrons from NADH to the respiratory chain. Accessory subunit of the mitochondrial membrane respiratory chain NADH dehydrogenase (Complex I), that is believed not to be involved in catalysis.</text>
</comment>
<keyword evidence="9" id="KW-1133">Transmembrane helix</keyword>
<evidence type="ECO:0000256" key="5">
    <source>
        <dbReference type="ARBA" id="ARBA00022660"/>
    </source>
</evidence>
<comment type="function">
    <text evidence="12">Accessory subunit of the mitochondrial membrane respiratory chain NADH dehydrogenase (Complex I), that is believed not to be involved in catalysis. Complex I functions in the transfer of electrons from NADH to the respiratory chain. The immediate electron acceptor for the enzyme is believed to be ubiquinone. Involved in the interferon/all-trans-retinoic acid (IFN/RA) induced cell death. This apoptotic activity is inhibited by interaction with viral IRF1. Prevents the transactivation of STAT3 target genes. May play a role in CARD15-mediated innate mucosal responses and serve to regulate intestinal epithelial cell responses to microbes.</text>
</comment>
<reference evidence="15 16" key="1">
    <citation type="submission" date="2024-01" db="EMBL/GenBank/DDBJ databases">
        <title>The genome of the rayed Mediterranean limpet Patella caerulea (Linnaeus, 1758).</title>
        <authorList>
            <person name="Anh-Thu Weber A."/>
            <person name="Halstead-Nussloch G."/>
        </authorList>
    </citation>
    <scope>NUCLEOTIDE SEQUENCE [LARGE SCALE GENOMIC DNA]</scope>
    <source>
        <strain evidence="15">AATW-2023a</strain>
        <tissue evidence="15">Whole specimen</tissue>
    </source>
</reference>
<keyword evidence="16" id="KW-1185">Reference proteome</keyword>
<keyword evidence="4 14" id="KW-0813">Transport</keyword>
<keyword evidence="7 14" id="KW-0999">Mitochondrion inner membrane</keyword>
<evidence type="ECO:0000256" key="6">
    <source>
        <dbReference type="ARBA" id="ARBA00022692"/>
    </source>
</evidence>
<keyword evidence="6" id="KW-0812">Transmembrane</keyword>
<evidence type="ECO:0000256" key="8">
    <source>
        <dbReference type="ARBA" id="ARBA00022982"/>
    </source>
</evidence>
<evidence type="ECO:0000256" key="10">
    <source>
        <dbReference type="ARBA" id="ARBA00023128"/>
    </source>
</evidence>
<evidence type="ECO:0000256" key="3">
    <source>
        <dbReference type="ARBA" id="ARBA00018192"/>
    </source>
</evidence>
<evidence type="ECO:0000313" key="16">
    <source>
        <dbReference type="Proteomes" id="UP001347796"/>
    </source>
</evidence>
<keyword evidence="10 14" id="KW-0496">Mitochondrion</keyword>
<evidence type="ECO:0000256" key="12">
    <source>
        <dbReference type="ARBA" id="ARBA00045908"/>
    </source>
</evidence>
<comment type="similarity">
    <text evidence="2 14">Belongs to the complex I NDUFA13 subunit family.</text>
</comment>
<evidence type="ECO:0000256" key="1">
    <source>
        <dbReference type="ARBA" id="ARBA00004298"/>
    </source>
</evidence>
<keyword evidence="11" id="KW-0472">Membrane</keyword>
<name>A0AAN8Q1Q2_PATCE</name>
<dbReference type="InterPro" id="IPR009346">
    <property type="entry name" value="GRIM-19"/>
</dbReference>
<evidence type="ECO:0000256" key="14">
    <source>
        <dbReference type="RuleBase" id="RU368034"/>
    </source>
</evidence>
<proteinExistence type="inferred from homology"/>
<dbReference type="EMBL" id="JAZGQO010000008">
    <property type="protein sequence ID" value="KAK6180495.1"/>
    <property type="molecule type" value="Genomic_DNA"/>
</dbReference>
<comment type="subcellular location">
    <subcellularLocation>
        <location evidence="1 14">Mitochondrion inner membrane</location>
        <topology evidence="1 14">Single-pass membrane protein</topology>
        <orientation evidence="1 14">Matrix side</orientation>
    </subcellularLocation>
</comment>
<dbReference type="Pfam" id="PF06212">
    <property type="entry name" value="GRIM-19"/>
    <property type="match status" value="1"/>
</dbReference>
<dbReference type="Proteomes" id="UP001347796">
    <property type="component" value="Unassembled WGS sequence"/>
</dbReference>
<evidence type="ECO:0000256" key="7">
    <source>
        <dbReference type="ARBA" id="ARBA00022792"/>
    </source>
</evidence>